<reference evidence="3 4" key="1">
    <citation type="submission" date="2014-04" db="EMBL/GenBank/DDBJ databases">
        <title>Draft Genome Sequence of Synergistes jonesii.</title>
        <authorList>
            <person name="Coil D.A."/>
            <person name="Eisen J.A."/>
            <person name="Holland-Moritz H.E."/>
        </authorList>
    </citation>
    <scope>NUCLEOTIDE SEQUENCE [LARGE SCALE GENOMIC DNA]</scope>
    <source>
        <strain evidence="3 4">78-1</strain>
    </source>
</reference>
<accession>A0A073INV4</accession>
<evidence type="ECO:0000256" key="1">
    <source>
        <dbReference type="ARBA" id="ARBA00022679"/>
    </source>
</evidence>
<dbReference type="Pfam" id="PF08241">
    <property type="entry name" value="Methyltransf_11"/>
    <property type="match status" value="1"/>
</dbReference>
<dbReference type="CDD" id="cd02440">
    <property type="entry name" value="AdoMet_MTases"/>
    <property type="match status" value="1"/>
</dbReference>
<sequence>MWLFKKFVGNTRKPEGFLGAMMISGMNFGHARVSDWGMGHFPKLAPQRIADLGCGGGRNAAELLKRYTKAIVTAVDYSPLSVKKAKAYNREHIEAGRCIVQEGDVAALDLPDEAFDLATAFETIYFWPGPEECFREVRRILKHGGYFMIVNESDGTDAESLKYEKIIEGMKNYTLPQITEYLQKAGFTEVWDVHHSEKPWIVVAAKK</sequence>
<evidence type="ECO:0000313" key="4">
    <source>
        <dbReference type="Proteomes" id="UP000027665"/>
    </source>
</evidence>
<dbReference type="Proteomes" id="UP000027665">
    <property type="component" value="Unassembled WGS sequence"/>
</dbReference>
<organism evidence="3 4">
    <name type="scientific">Synergistes jonesii</name>
    <dbReference type="NCBI Taxonomy" id="2754"/>
    <lineage>
        <taxon>Bacteria</taxon>
        <taxon>Thermotogati</taxon>
        <taxon>Synergistota</taxon>
        <taxon>Synergistia</taxon>
        <taxon>Synergistales</taxon>
        <taxon>Synergistaceae</taxon>
        <taxon>Synergistes</taxon>
    </lineage>
</organism>
<dbReference type="InterPro" id="IPR013216">
    <property type="entry name" value="Methyltransf_11"/>
</dbReference>
<name>A0A073INV4_9BACT</name>
<gene>
    <name evidence="3" type="ORF">EH55_09530</name>
</gene>
<protein>
    <submittedName>
        <fullName evidence="3">Methyltransferase</fullName>
    </submittedName>
</protein>
<dbReference type="EMBL" id="JMKI01000047">
    <property type="protein sequence ID" value="KEJ91439.1"/>
    <property type="molecule type" value="Genomic_DNA"/>
</dbReference>
<keyword evidence="3" id="KW-0489">Methyltransferase</keyword>
<dbReference type="SUPFAM" id="SSF53335">
    <property type="entry name" value="S-adenosyl-L-methionine-dependent methyltransferases"/>
    <property type="match status" value="1"/>
</dbReference>
<dbReference type="RefSeq" id="WP_037977817.1">
    <property type="nucleotide sequence ID" value="NZ_CAMETI010000073.1"/>
</dbReference>
<feature type="domain" description="Methyltransferase type 11" evidence="2">
    <location>
        <begin position="51"/>
        <end position="149"/>
    </location>
</feature>
<comment type="caution">
    <text evidence="3">The sequence shown here is derived from an EMBL/GenBank/DDBJ whole genome shotgun (WGS) entry which is preliminary data.</text>
</comment>
<evidence type="ECO:0000313" key="3">
    <source>
        <dbReference type="EMBL" id="KEJ91439.1"/>
    </source>
</evidence>
<dbReference type="eggNOG" id="COG2226">
    <property type="taxonomic scope" value="Bacteria"/>
</dbReference>
<keyword evidence="1 3" id="KW-0808">Transferase</keyword>
<evidence type="ECO:0000259" key="2">
    <source>
        <dbReference type="Pfam" id="PF08241"/>
    </source>
</evidence>
<dbReference type="GO" id="GO:0032259">
    <property type="term" value="P:methylation"/>
    <property type="evidence" value="ECO:0007669"/>
    <property type="project" value="UniProtKB-KW"/>
</dbReference>
<dbReference type="AlphaFoldDB" id="A0A073INV4"/>
<proteinExistence type="predicted"/>
<dbReference type="GeneID" id="90984351"/>
<dbReference type="PANTHER" id="PTHR44068:SF11">
    <property type="entry name" value="GERANYL DIPHOSPHATE 2-C-METHYLTRANSFERASE"/>
    <property type="match status" value="1"/>
</dbReference>
<dbReference type="InterPro" id="IPR029063">
    <property type="entry name" value="SAM-dependent_MTases_sf"/>
</dbReference>
<dbReference type="PANTHER" id="PTHR44068">
    <property type="entry name" value="ZGC:194242"/>
    <property type="match status" value="1"/>
</dbReference>
<keyword evidence="4" id="KW-1185">Reference proteome</keyword>
<dbReference type="STRING" id="2754.EH55_09530"/>
<dbReference type="Gene3D" id="3.40.50.150">
    <property type="entry name" value="Vaccinia Virus protein VP39"/>
    <property type="match status" value="1"/>
</dbReference>
<dbReference type="GO" id="GO:0008757">
    <property type="term" value="F:S-adenosylmethionine-dependent methyltransferase activity"/>
    <property type="evidence" value="ECO:0007669"/>
    <property type="project" value="InterPro"/>
</dbReference>
<dbReference type="InterPro" id="IPR050447">
    <property type="entry name" value="Erg6_SMT_methyltransf"/>
</dbReference>
<dbReference type="OrthoDB" id="4979at2"/>